<keyword evidence="3" id="KW-1185">Reference proteome</keyword>
<proteinExistence type="predicted"/>
<organism evidence="2 3">
    <name type="scientific">Paenibacillus lautus</name>
    <name type="common">Bacillus lautus</name>
    <dbReference type="NCBI Taxonomy" id="1401"/>
    <lineage>
        <taxon>Bacteria</taxon>
        <taxon>Bacillati</taxon>
        <taxon>Bacillota</taxon>
        <taxon>Bacilli</taxon>
        <taxon>Bacillales</taxon>
        <taxon>Paenibacillaceae</taxon>
        <taxon>Paenibacillus</taxon>
    </lineage>
</organism>
<reference evidence="2 3" key="1">
    <citation type="submission" date="2018-09" db="EMBL/GenBank/DDBJ databases">
        <title>Genome Sequence of Paenibacillus lautus Strain E7593-69, Azo Dye-Degrading Bacteria, Isolated from Commercial Tattoo Inks.</title>
        <authorList>
            <person name="Nho S.W."/>
            <person name="Kim S.-J."/>
            <person name="Kweon O."/>
            <person name="Cerniglia C.E."/>
        </authorList>
    </citation>
    <scope>NUCLEOTIDE SEQUENCE [LARGE SCALE GENOMIC DNA]</scope>
    <source>
        <strain evidence="2 3">E7593-69</strain>
    </source>
</reference>
<keyword evidence="1" id="KW-0812">Transmembrane</keyword>
<dbReference type="EMBL" id="CP032412">
    <property type="protein sequence ID" value="AYB47633.1"/>
    <property type="molecule type" value="Genomic_DNA"/>
</dbReference>
<feature type="transmembrane region" description="Helical" evidence="1">
    <location>
        <begin position="86"/>
        <end position="116"/>
    </location>
</feature>
<dbReference type="AlphaFoldDB" id="A0A385TVY3"/>
<feature type="transmembrane region" description="Helical" evidence="1">
    <location>
        <begin position="44"/>
        <end position="66"/>
    </location>
</feature>
<name>A0A385TVY3_PAELA</name>
<dbReference type="KEGG" id="plw:D5F53_31910"/>
<evidence type="ECO:0000313" key="2">
    <source>
        <dbReference type="EMBL" id="AYB47633.1"/>
    </source>
</evidence>
<keyword evidence="1" id="KW-0472">Membrane</keyword>
<gene>
    <name evidence="2" type="ORF">D5F53_31910</name>
</gene>
<dbReference type="RefSeq" id="WP_119851036.1">
    <property type="nucleotide sequence ID" value="NZ_CP032412.1"/>
</dbReference>
<accession>A0A385TVY3</accession>
<evidence type="ECO:0000313" key="3">
    <source>
        <dbReference type="Proteomes" id="UP000266552"/>
    </source>
</evidence>
<protein>
    <submittedName>
        <fullName evidence="2">Uncharacterized protein</fullName>
    </submittedName>
</protein>
<feature type="transmembrane region" description="Helical" evidence="1">
    <location>
        <begin position="6"/>
        <end position="24"/>
    </location>
</feature>
<feature type="transmembrane region" description="Helical" evidence="1">
    <location>
        <begin position="154"/>
        <end position="177"/>
    </location>
</feature>
<keyword evidence="1" id="KW-1133">Transmembrane helix</keyword>
<feature type="transmembrane region" description="Helical" evidence="1">
    <location>
        <begin position="128"/>
        <end position="148"/>
    </location>
</feature>
<dbReference type="Proteomes" id="UP000266552">
    <property type="component" value="Chromosome"/>
</dbReference>
<evidence type="ECO:0000256" key="1">
    <source>
        <dbReference type="SAM" id="Phobius"/>
    </source>
</evidence>
<sequence length="189" mass="21524">MHILQLILTALILMILFGLINLMMNYISRRDGEPIVPFRKKLWLIPLLSAFIIMPLELFSMLYAQWFPMPDPSGTGETLAYDGQGVLLGFSLFVLIGFLIFEGLIHPLVIALLRLLLRRDTSIYMKQAVTVVTDTLLLYIASRIVPAIPVEGWLQSLVIAVFFHLIEWILIGVQAWMQQRKRTRAESAG</sequence>